<dbReference type="GO" id="GO:0008395">
    <property type="term" value="F:steroid hydroxylase activity"/>
    <property type="evidence" value="ECO:0007669"/>
    <property type="project" value="TreeGrafter"/>
</dbReference>
<dbReference type="InterPro" id="IPR050529">
    <property type="entry name" value="CYP450_sterol_14alpha_dmase"/>
</dbReference>
<protein>
    <submittedName>
        <fullName evidence="9">Cytochrome P450</fullName>
    </submittedName>
</protein>
<dbReference type="AlphaFoldDB" id="A0A6A6V8F7"/>
<dbReference type="Proteomes" id="UP000799440">
    <property type="component" value="Unassembled WGS sequence"/>
</dbReference>
<dbReference type="PROSITE" id="PS00086">
    <property type="entry name" value="CYTOCHROME_P450"/>
    <property type="match status" value="1"/>
</dbReference>
<keyword evidence="3 6" id="KW-0349">Heme</keyword>
<reference evidence="9" key="1">
    <citation type="journal article" date="2020" name="Stud. Mycol.">
        <title>101 Dothideomycetes genomes: a test case for predicting lifestyles and emergence of pathogens.</title>
        <authorList>
            <person name="Haridas S."/>
            <person name="Albert R."/>
            <person name="Binder M."/>
            <person name="Bloem J."/>
            <person name="Labutti K."/>
            <person name="Salamov A."/>
            <person name="Andreopoulos B."/>
            <person name="Baker S."/>
            <person name="Barry K."/>
            <person name="Bills G."/>
            <person name="Bluhm B."/>
            <person name="Cannon C."/>
            <person name="Castanera R."/>
            <person name="Culley D."/>
            <person name="Daum C."/>
            <person name="Ezra D."/>
            <person name="Gonzalez J."/>
            <person name="Henrissat B."/>
            <person name="Kuo A."/>
            <person name="Liang C."/>
            <person name="Lipzen A."/>
            <person name="Lutzoni F."/>
            <person name="Magnuson J."/>
            <person name="Mondo S."/>
            <person name="Nolan M."/>
            <person name="Ohm R."/>
            <person name="Pangilinan J."/>
            <person name="Park H.-J."/>
            <person name="Ramirez L."/>
            <person name="Alfaro M."/>
            <person name="Sun H."/>
            <person name="Tritt A."/>
            <person name="Yoshinaga Y."/>
            <person name="Zwiers L.-H."/>
            <person name="Turgeon B."/>
            <person name="Goodwin S."/>
            <person name="Spatafora J."/>
            <person name="Crous P."/>
            <person name="Grigoriev I."/>
        </authorList>
    </citation>
    <scope>NUCLEOTIDE SEQUENCE</scope>
    <source>
        <strain evidence="9">CBS 119925</strain>
    </source>
</reference>
<dbReference type="InterPro" id="IPR002403">
    <property type="entry name" value="Cyt_P450_E_grp-IV"/>
</dbReference>
<keyword evidence="8" id="KW-0472">Membrane</keyword>
<evidence type="ECO:0000256" key="7">
    <source>
        <dbReference type="RuleBase" id="RU000461"/>
    </source>
</evidence>
<dbReference type="GO" id="GO:0016705">
    <property type="term" value="F:oxidoreductase activity, acting on paired donors, with incorporation or reduction of molecular oxygen"/>
    <property type="evidence" value="ECO:0007669"/>
    <property type="project" value="InterPro"/>
</dbReference>
<comment type="cofactor">
    <cofactor evidence="1 6">
        <name>heme</name>
        <dbReference type="ChEBI" id="CHEBI:30413"/>
    </cofactor>
</comment>
<dbReference type="Gene3D" id="1.10.630.10">
    <property type="entry name" value="Cytochrome P450"/>
    <property type="match status" value="1"/>
</dbReference>
<dbReference type="InterPro" id="IPR001128">
    <property type="entry name" value="Cyt_P450"/>
</dbReference>
<dbReference type="InterPro" id="IPR017972">
    <property type="entry name" value="Cyt_P450_CS"/>
</dbReference>
<feature type="transmembrane region" description="Helical" evidence="8">
    <location>
        <begin position="52"/>
        <end position="74"/>
    </location>
</feature>
<dbReference type="Pfam" id="PF00067">
    <property type="entry name" value="p450"/>
    <property type="match status" value="1"/>
</dbReference>
<evidence type="ECO:0000256" key="3">
    <source>
        <dbReference type="ARBA" id="ARBA00022617"/>
    </source>
</evidence>
<keyword evidence="7" id="KW-0503">Monooxygenase</keyword>
<dbReference type="InterPro" id="IPR036396">
    <property type="entry name" value="Cyt_P450_sf"/>
</dbReference>
<dbReference type="PRINTS" id="PR00465">
    <property type="entry name" value="EP450IV"/>
</dbReference>
<gene>
    <name evidence="9" type="ORF">M011DRAFT_424309</name>
</gene>
<feature type="binding site" description="axial binding residue" evidence="6">
    <location>
        <position position="522"/>
    </location>
    <ligand>
        <name>heme</name>
        <dbReference type="ChEBI" id="CHEBI:30413"/>
    </ligand>
    <ligandPart>
        <name>Fe</name>
        <dbReference type="ChEBI" id="CHEBI:18248"/>
    </ligandPart>
</feature>
<dbReference type="CDD" id="cd11040">
    <property type="entry name" value="CYP7_CYP8-like"/>
    <property type="match status" value="1"/>
</dbReference>
<accession>A0A6A6V8F7</accession>
<dbReference type="PANTHER" id="PTHR24304:SF2">
    <property type="entry name" value="24-HYDROXYCHOLESTEROL 7-ALPHA-HYDROXYLASE"/>
    <property type="match status" value="1"/>
</dbReference>
<dbReference type="EMBL" id="MU006575">
    <property type="protein sequence ID" value="KAF2746815.1"/>
    <property type="molecule type" value="Genomic_DNA"/>
</dbReference>
<dbReference type="GO" id="GO:0020037">
    <property type="term" value="F:heme binding"/>
    <property type="evidence" value="ECO:0007669"/>
    <property type="project" value="InterPro"/>
</dbReference>
<comment type="similarity">
    <text evidence="2 7">Belongs to the cytochrome P450 family.</text>
</comment>
<evidence type="ECO:0000256" key="1">
    <source>
        <dbReference type="ARBA" id="ARBA00001971"/>
    </source>
</evidence>
<keyword evidence="8" id="KW-0812">Transmembrane</keyword>
<sequence>MGSPAFEHVPGFTYLPSVEHNFSHNFSSAQSFPISLREETSSWQDLPNVKTIAAVVAFIFVVFHYNILEFLFSFNARRQGQGKVPPLVPHRLPFFGNVPLSYLWNARDFVVSSRYAFSSKHPVRVKLAFQEFYILQGAKNITALFKQQALSAFAVHGTLLRTVFSLPESAAQVYYKDDSGEHEKPHADSKVQPHNRVDFLTRSSFHKFLTGPGLAPLNRRFERNITERTSSLKPNQGWSRVPDLMEFFQNDVTAAVVDAMCGTHLLEANPGFLEDFWAIDHNVMTLFTRASRFFASQAEAARDRALAAVKNWHQWARYNFDPDSVGPDGDDPYWGTKFFRDRQNMFLGMDGFNADAVASQELAFLWGANTNSIISAFWVAVECFRDSALLVKIREEVGSCIVLEDGGARRFDIPKLLRQTMLQAVFAETLRLRVNGFLVRRPMRSDLKINDWVLKKDRFCLTSSTPAHMDADFWCQGPNKDHPVDQFYPDRFLKPNKEGDLEFSLKGTEGSWMPFGGGTHICPGKTFAKQVIFLTAALLVTQYDIEFVGDKEDMKMGTRNFGFGTLGPRGKVPVMIRRRVGF</sequence>
<evidence type="ECO:0000256" key="8">
    <source>
        <dbReference type="SAM" id="Phobius"/>
    </source>
</evidence>
<name>A0A6A6V8F7_9PLEO</name>
<dbReference type="PANTHER" id="PTHR24304">
    <property type="entry name" value="CYTOCHROME P450 FAMILY 7"/>
    <property type="match status" value="1"/>
</dbReference>
<evidence type="ECO:0000256" key="5">
    <source>
        <dbReference type="ARBA" id="ARBA00023004"/>
    </source>
</evidence>
<keyword evidence="5 6" id="KW-0408">Iron</keyword>
<evidence type="ECO:0000256" key="6">
    <source>
        <dbReference type="PIRSR" id="PIRSR602403-1"/>
    </source>
</evidence>
<keyword evidence="8" id="KW-1133">Transmembrane helix</keyword>
<dbReference type="SUPFAM" id="SSF48264">
    <property type="entry name" value="Cytochrome P450"/>
    <property type="match status" value="1"/>
</dbReference>
<dbReference type="GO" id="GO:0005506">
    <property type="term" value="F:iron ion binding"/>
    <property type="evidence" value="ECO:0007669"/>
    <property type="project" value="InterPro"/>
</dbReference>
<evidence type="ECO:0000256" key="2">
    <source>
        <dbReference type="ARBA" id="ARBA00010617"/>
    </source>
</evidence>
<organism evidence="9 10">
    <name type="scientific">Sporormia fimetaria CBS 119925</name>
    <dbReference type="NCBI Taxonomy" id="1340428"/>
    <lineage>
        <taxon>Eukaryota</taxon>
        <taxon>Fungi</taxon>
        <taxon>Dikarya</taxon>
        <taxon>Ascomycota</taxon>
        <taxon>Pezizomycotina</taxon>
        <taxon>Dothideomycetes</taxon>
        <taxon>Pleosporomycetidae</taxon>
        <taxon>Pleosporales</taxon>
        <taxon>Sporormiaceae</taxon>
        <taxon>Sporormia</taxon>
    </lineage>
</organism>
<dbReference type="OrthoDB" id="3366823at2759"/>
<keyword evidence="4 6" id="KW-0479">Metal-binding</keyword>
<evidence type="ECO:0000313" key="10">
    <source>
        <dbReference type="Proteomes" id="UP000799440"/>
    </source>
</evidence>
<evidence type="ECO:0000256" key="4">
    <source>
        <dbReference type="ARBA" id="ARBA00022723"/>
    </source>
</evidence>
<evidence type="ECO:0000313" key="9">
    <source>
        <dbReference type="EMBL" id="KAF2746815.1"/>
    </source>
</evidence>
<keyword evidence="10" id="KW-1185">Reference proteome</keyword>
<keyword evidence="7" id="KW-0560">Oxidoreductase</keyword>
<proteinExistence type="inferred from homology"/>